<evidence type="ECO:0000313" key="1">
    <source>
        <dbReference type="EMBL" id="JAE34049.1"/>
    </source>
</evidence>
<name>A0A0A9HE10_ARUDO</name>
<reference evidence="1" key="2">
    <citation type="journal article" date="2015" name="Data Brief">
        <title>Shoot transcriptome of the giant reed, Arundo donax.</title>
        <authorList>
            <person name="Barrero R.A."/>
            <person name="Guerrero F.D."/>
            <person name="Moolhuijzen P."/>
            <person name="Goolsby J.A."/>
            <person name="Tidwell J."/>
            <person name="Bellgard S.E."/>
            <person name="Bellgard M.I."/>
        </authorList>
    </citation>
    <scope>NUCLEOTIDE SEQUENCE</scope>
    <source>
        <tissue evidence="1">Shoot tissue taken approximately 20 cm above the soil surface</tissue>
    </source>
</reference>
<accession>A0A0A9HE10</accession>
<reference evidence="1" key="1">
    <citation type="submission" date="2014-09" db="EMBL/GenBank/DDBJ databases">
        <authorList>
            <person name="Magalhaes I.L.F."/>
            <person name="Oliveira U."/>
            <person name="Santos F.R."/>
            <person name="Vidigal T.H.D.A."/>
            <person name="Brescovit A.D."/>
            <person name="Santos A.J."/>
        </authorList>
    </citation>
    <scope>NUCLEOTIDE SEQUENCE</scope>
    <source>
        <tissue evidence="1">Shoot tissue taken approximately 20 cm above the soil surface</tissue>
    </source>
</reference>
<proteinExistence type="predicted"/>
<protein>
    <submittedName>
        <fullName evidence="1">Uncharacterized protein</fullName>
    </submittedName>
</protein>
<dbReference type="EMBL" id="GBRH01163847">
    <property type="protein sequence ID" value="JAE34049.1"/>
    <property type="molecule type" value="Transcribed_RNA"/>
</dbReference>
<organism evidence="1">
    <name type="scientific">Arundo donax</name>
    <name type="common">Giant reed</name>
    <name type="synonym">Donax arundinaceus</name>
    <dbReference type="NCBI Taxonomy" id="35708"/>
    <lineage>
        <taxon>Eukaryota</taxon>
        <taxon>Viridiplantae</taxon>
        <taxon>Streptophyta</taxon>
        <taxon>Embryophyta</taxon>
        <taxon>Tracheophyta</taxon>
        <taxon>Spermatophyta</taxon>
        <taxon>Magnoliopsida</taxon>
        <taxon>Liliopsida</taxon>
        <taxon>Poales</taxon>
        <taxon>Poaceae</taxon>
        <taxon>PACMAD clade</taxon>
        <taxon>Arundinoideae</taxon>
        <taxon>Arundineae</taxon>
        <taxon>Arundo</taxon>
    </lineage>
</organism>
<dbReference type="AlphaFoldDB" id="A0A0A9HE10"/>
<sequence length="56" mass="6749">MTAVLMFKQLERAIYNIVAKCLNDTCKLRLYRQGNVRYFRQSHRKATALLLFRKEQ</sequence>